<evidence type="ECO:0000313" key="2">
    <source>
        <dbReference type="EMBL" id="KPJ64200.1"/>
    </source>
</evidence>
<proteinExistence type="predicted"/>
<dbReference type="SUPFAM" id="SSF52317">
    <property type="entry name" value="Class I glutamine amidotransferase-like"/>
    <property type="match status" value="1"/>
</dbReference>
<dbReference type="Gene3D" id="3.40.50.880">
    <property type="match status" value="1"/>
</dbReference>
<accession>A0A0S7XP42</accession>
<protein>
    <recommendedName>
        <fullName evidence="1">ThuA-like domain-containing protein</fullName>
    </recommendedName>
</protein>
<gene>
    <name evidence="2" type="ORF">AMK68_02090</name>
</gene>
<evidence type="ECO:0000259" key="1">
    <source>
        <dbReference type="Pfam" id="PF06283"/>
    </source>
</evidence>
<dbReference type="Proteomes" id="UP000052020">
    <property type="component" value="Unassembled WGS sequence"/>
</dbReference>
<dbReference type="PANTHER" id="PTHR40469:SF2">
    <property type="entry name" value="GALACTOSE-BINDING DOMAIN-LIKE SUPERFAMILY PROTEIN"/>
    <property type="match status" value="1"/>
</dbReference>
<dbReference type="InterPro" id="IPR029062">
    <property type="entry name" value="Class_I_gatase-like"/>
</dbReference>
<dbReference type="PANTHER" id="PTHR40469">
    <property type="entry name" value="SECRETED GLYCOSYL HYDROLASE"/>
    <property type="match status" value="1"/>
</dbReference>
<dbReference type="EMBL" id="LIZY01000037">
    <property type="protein sequence ID" value="KPJ64200.1"/>
    <property type="molecule type" value="Genomic_DNA"/>
</dbReference>
<name>A0A0S7XP42_9BACT</name>
<comment type="caution">
    <text evidence="2">The sequence shown here is derived from an EMBL/GenBank/DDBJ whole genome shotgun (WGS) entry which is preliminary data.</text>
</comment>
<organism evidence="2 3">
    <name type="scientific">candidate division KD3-62 bacterium DG_56</name>
    <dbReference type="NCBI Taxonomy" id="1704032"/>
    <lineage>
        <taxon>Bacteria</taxon>
        <taxon>candidate division KD3-62</taxon>
    </lineage>
</organism>
<dbReference type="Pfam" id="PF06283">
    <property type="entry name" value="ThuA"/>
    <property type="match status" value="1"/>
</dbReference>
<reference evidence="2 3" key="1">
    <citation type="journal article" date="2015" name="Microbiome">
        <title>Genomic resolution of linkages in carbon, nitrogen, and sulfur cycling among widespread estuary sediment bacteria.</title>
        <authorList>
            <person name="Baker B.J."/>
            <person name="Lazar C.S."/>
            <person name="Teske A.P."/>
            <person name="Dick G.J."/>
        </authorList>
    </citation>
    <scope>NUCLEOTIDE SEQUENCE [LARGE SCALE GENOMIC DNA]</scope>
    <source>
        <strain evidence="2">DG_56</strain>
    </source>
</reference>
<dbReference type="InterPro" id="IPR029010">
    <property type="entry name" value="ThuA-like"/>
</dbReference>
<dbReference type="AlphaFoldDB" id="A0A0S7XP42"/>
<feature type="domain" description="ThuA-like" evidence="1">
    <location>
        <begin position="8"/>
        <end position="204"/>
    </location>
</feature>
<sequence>MAKIKTVLFTGGEVHDWKSVGDGMEEALEAAGDFELTRVDNDLSALEAPHLDPYDLIAWFFTVGELTDVQKNGLLNFVASGKGWAGVHSAADSFRNCPEYRAMVGGHFVTHPAYRDYQVSIVDPEHPITEGLTEFTVRDEQYILDYDPRVHVLASALWKGTAMPVAWIKPWGKGRVFYLALGHDGPSAQHEMFRLLLQRGARWAGTAPEK</sequence>
<evidence type="ECO:0000313" key="3">
    <source>
        <dbReference type="Proteomes" id="UP000052020"/>
    </source>
</evidence>